<gene>
    <name evidence="3" type="ORF">TVD_01525</name>
</gene>
<dbReference type="PATRIC" id="fig|106634.4.peg.311"/>
<sequence>MATHNTPLTIQTPRGVRLGGVIVAPEADAIRGQACIAHCFACSKDFPATVRLARALAAEGIATLRFDFMGLGDSEGEFRDSTLATYCEDLHSAIEALETYTGRHTNLLIGHSFGGAMAIYVGAQRESLDGIVTIAAPSRPGHVAHLFGDTAEEIRREGSARISIGGRPVEIGHAFIESIEEPTLDVTLETLEQPLLLLHAPGDTVVSVDHARKIFQQAHHPKSFVALHQTDHLLSRPEHTRYVAGLIRAWSANLLD</sequence>
<dbReference type="InterPro" id="IPR022742">
    <property type="entry name" value="Hydrolase_4"/>
</dbReference>
<evidence type="ECO:0000259" key="2">
    <source>
        <dbReference type="Pfam" id="PF12146"/>
    </source>
</evidence>
<dbReference type="GO" id="GO:0052689">
    <property type="term" value="F:carboxylic ester hydrolase activity"/>
    <property type="evidence" value="ECO:0007669"/>
    <property type="project" value="UniProtKB-ARBA"/>
</dbReference>
<keyword evidence="4" id="KW-1185">Reference proteome</keyword>
<dbReference type="SUPFAM" id="SSF53474">
    <property type="entry name" value="alpha/beta-Hydrolases"/>
    <property type="match status" value="1"/>
</dbReference>
<dbReference type="Gene3D" id="3.40.50.1820">
    <property type="entry name" value="alpha/beta hydrolase"/>
    <property type="match status" value="1"/>
</dbReference>
<dbReference type="OrthoDB" id="9789573at2"/>
<dbReference type="RefSeq" id="WP_047250627.1">
    <property type="nucleotide sequence ID" value="NZ_CP011367.1"/>
</dbReference>
<dbReference type="AlphaFoldDB" id="A0A0G3FYY8"/>
<evidence type="ECO:0000313" key="4">
    <source>
        <dbReference type="Proteomes" id="UP000064201"/>
    </source>
</evidence>
<dbReference type="InterPro" id="IPR029058">
    <property type="entry name" value="AB_hydrolase_fold"/>
</dbReference>
<dbReference type="KEGG" id="tvr:TVD_01525"/>
<accession>A0A0G3FYY8</accession>
<feature type="domain" description="Serine aminopeptidase S33" evidence="2">
    <location>
        <begin position="50"/>
        <end position="141"/>
    </location>
</feature>
<dbReference type="InterPro" id="IPR050261">
    <property type="entry name" value="FrsA_esterase"/>
</dbReference>
<dbReference type="Pfam" id="PF12146">
    <property type="entry name" value="Hydrolase_4"/>
    <property type="match status" value="1"/>
</dbReference>
<dbReference type="EMBL" id="CP011367">
    <property type="protein sequence ID" value="AKJ94128.1"/>
    <property type="molecule type" value="Genomic_DNA"/>
</dbReference>
<dbReference type="PANTHER" id="PTHR22946">
    <property type="entry name" value="DIENELACTONE HYDROLASE DOMAIN-CONTAINING PROTEIN-RELATED"/>
    <property type="match status" value="1"/>
</dbReference>
<keyword evidence="1 3" id="KW-0378">Hydrolase</keyword>
<organism evidence="3 4">
    <name type="scientific">Thioalkalivibrio versutus</name>
    <dbReference type="NCBI Taxonomy" id="106634"/>
    <lineage>
        <taxon>Bacteria</taxon>
        <taxon>Pseudomonadati</taxon>
        <taxon>Pseudomonadota</taxon>
        <taxon>Gammaproteobacteria</taxon>
        <taxon>Chromatiales</taxon>
        <taxon>Ectothiorhodospiraceae</taxon>
        <taxon>Thioalkalivibrio</taxon>
    </lineage>
</organism>
<protein>
    <submittedName>
        <fullName evidence="3">Alpha/beta hydrolase</fullName>
    </submittedName>
</protein>
<evidence type="ECO:0000313" key="3">
    <source>
        <dbReference type="EMBL" id="AKJ94128.1"/>
    </source>
</evidence>
<proteinExistence type="predicted"/>
<dbReference type="PANTHER" id="PTHR22946:SF9">
    <property type="entry name" value="POLYKETIDE TRANSFERASE AF380"/>
    <property type="match status" value="1"/>
</dbReference>
<dbReference type="STRING" id="106634.TVD_01525"/>
<evidence type="ECO:0000256" key="1">
    <source>
        <dbReference type="ARBA" id="ARBA00022801"/>
    </source>
</evidence>
<dbReference type="Proteomes" id="UP000064201">
    <property type="component" value="Chromosome"/>
</dbReference>
<reference evidence="3 4" key="1">
    <citation type="submission" date="2015-04" db="EMBL/GenBank/DDBJ databases">
        <title>Complete Sequence for the Genome of the Thioalkalivibrio versutus D301.</title>
        <authorList>
            <person name="Mu T."/>
            <person name="Zhou J."/>
            <person name="Xu X."/>
        </authorList>
    </citation>
    <scope>NUCLEOTIDE SEQUENCE [LARGE SCALE GENOMIC DNA]</scope>
    <source>
        <strain evidence="3 4">D301</strain>
    </source>
</reference>
<name>A0A0G3FYY8_9GAMM</name>